<protein>
    <submittedName>
        <fullName evidence="2">Uncharacterized protein</fullName>
    </submittedName>
</protein>
<dbReference type="AlphaFoldDB" id="A0A9P4PBW0"/>
<feature type="compositionally biased region" description="Basic and acidic residues" evidence="1">
    <location>
        <begin position="94"/>
        <end position="103"/>
    </location>
</feature>
<reference evidence="2" key="1">
    <citation type="journal article" date="2020" name="Stud. Mycol.">
        <title>101 Dothideomycetes genomes: a test case for predicting lifestyles and emergence of pathogens.</title>
        <authorList>
            <person name="Haridas S."/>
            <person name="Albert R."/>
            <person name="Binder M."/>
            <person name="Bloem J."/>
            <person name="Labutti K."/>
            <person name="Salamov A."/>
            <person name="Andreopoulos B."/>
            <person name="Baker S."/>
            <person name="Barry K."/>
            <person name="Bills G."/>
            <person name="Bluhm B."/>
            <person name="Cannon C."/>
            <person name="Castanera R."/>
            <person name="Culley D."/>
            <person name="Daum C."/>
            <person name="Ezra D."/>
            <person name="Gonzalez J."/>
            <person name="Henrissat B."/>
            <person name="Kuo A."/>
            <person name="Liang C."/>
            <person name="Lipzen A."/>
            <person name="Lutzoni F."/>
            <person name="Magnuson J."/>
            <person name="Mondo S."/>
            <person name="Nolan M."/>
            <person name="Ohm R."/>
            <person name="Pangilinan J."/>
            <person name="Park H.-J."/>
            <person name="Ramirez L."/>
            <person name="Alfaro M."/>
            <person name="Sun H."/>
            <person name="Tritt A."/>
            <person name="Yoshinaga Y."/>
            <person name="Zwiers L.-H."/>
            <person name="Turgeon B."/>
            <person name="Goodwin S."/>
            <person name="Spatafora J."/>
            <person name="Crous P."/>
            <person name="Grigoriev I."/>
        </authorList>
    </citation>
    <scope>NUCLEOTIDE SEQUENCE</scope>
    <source>
        <strain evidence="2">CBS 690.94</strain>
    </source>
</reference>
<dbReference type="Proteomes" id="UP000799764">
    <property type="component" value="Unassembled WGS sequence"/>
</dbReference>
<feature type="region of interest" description="Disordered" evidence="1">
    <location>
        <begin position="157"/>
        <end position="177"/>
    </location>
</feature>
<accession>A0A9P4PBW0</accession>
<evidence type="ECO:0000256" key="1">
    <source>
        <dbReference type="SAM" id="MobiDB-lite"/>
    </source>
</evidence>
<comment type="caution">
    <text evidence="2">The sequence shown here is derived from an EMBL/GenBank/DDBJ whole genome shotgun (WGS) entry which is preliminary data.</text>
</comment>
<evidence type="ECO:0000313" key="3">
    <source>
        <dbReference type="Proteomes" id="UP000799764"/>
    </source>
</evidence>
<gene>
    <name evidence="2" type="ORF">P171DRAFT_446906</name>
</gene>
<evidence type="ECO:0000313" key="2">
    <source>
        <dbReference type="EMBL" id="KAF2440982.1"/>
    </source>
</evidence>
<proteinExistence type="predicted"/>
<dbReference type="EMBL" id="MU001506">
    <property type="protein sequence ID" value="KAF2440982.1"/>
    <property type="molecule type" value="Genomic_DNA"/>
</dbReference>
<sequence>MLSDGCWSERKYRFAAIMSLAGSWLVWLSRSSANAVDGECGEAKMGRVSEEVLSRPLMSVGGYLSKRCNNNFNDIEKSRGAARIHCVEVVGSQRHAENSREGEQEMPYRSPSPEIRSAYTGDNVVATMSKLSERRPESKIRQGGAGSTLLDHCGSGLAAHSATASKDTRAGAPYRLR</sequence>
<keyword evidence="3" id="KW-1185">Reference proteome</keyword>
<organism evidence="2 3">
    <name type="scientific">Karstenula rhodostoma CBS 690.94</name>
    <dbReference type="NCBI Taxonomy" id="1392251"/>
    <lineage>
        <taxon>Eukaryota</taxon>
        <taxon>Fungi</taxon>
        <taxon>Dikarya</taxon>
        <taxon>Ascomycota</taxon>
        <taxon>Pezizomycotina</taxon>
        <taxon>Dothideomycetes</taxon>
        <taxon>Pleosporomycetidae</taxon>
        <taxon>Pleosporales</taxon>
        <taxon>Massarineae</taxon>
        <taxon>Didymosphaeriaceae</taxon>
        <taxon>Karstenula</taxon>
    </lineage>
</organism>
<feature type="region of interest" description="Disordered" evidence="1">
    <location>
        <begin position="94"/>
        <end position="116"/>
    </location>
</feature>
<name>A0A9P4PBW0_9PLEO</name>